<comment type="caution">
    <text evidence="3">The sequence shown here is derived from an EMBL/GenBank/DDBJ whole genome shotgun (WGS) entry which is preliminary data.</text>
</comment>
<dbReference type="EMBL" id="JACKVC010000006">
    <property type="protein sequence ID" value="MCV7386650.1"/>
    <property type="molecule type" value="Genomic_DNA"/>
</dbReference>
<evidence type="ECO:0000313" key="4">
    <source>
        <dbReference type="Proteomes" id="UP001141659"/>
    </source>
</evidence>
<protein>
    <submittedName>
        <fullName evidence="3">Uncharacterized protein</fullName>
    </submittedName>
</protein>
<dbReference type="AlphaFoldDB" id="A0AAW5SVP1"/>
<evidence type="ECO:0000256" key="1">
    <source>
        <dbReference type="SAM" id="MobiDB-lite"/>
    </source>
</evidence>
<reference evidence="3" key="1">
    <citation type="submission" date="2020-07" db="EMBL/GenBank/DDBJ databases">
        <authorList>
            <person name="Pettersson B.M.F."/>
            <person name="Behra P.R.K."/>
            <person name="Ramesh M."/>
            <person name="Das S."/>
            <person name="Dasgupta S."/>
            <person name="Kirsebom L.A."/>
        </authorList>
    </citation>
    <scope>NUCLEOTIDE SEQUENCE</scope>
    <source>
        <strain evidence="3">DSM 44242</strain>
    </source>
</reference>
<evidence type="ECO:0000313" key="3">
    <source>
        <dbReference type="EMBL" id="MCV7386650.1"/>
    </source>
</evidence>
<gene>
    <name evidence="3" type="ORF">H5P34_01125</name>
</gene>
<evidence type="ECO:0000256" key="2">
    <source>
        <dbReference type="SAM" id="Phobius"/>
    </source>
</evidence>
<keyword evidence="2" id="KW-0472">Membrane</keyword>
<reference evidence="3" key="2">
    <citation type="journal article" date="2022" name="BMC Genomics">
        <title>Comparative genome analysis of mycobacteria focusing on tRNA and non-coding RNA.</title>
        <authorList>
            <person name="Behra P.R.K."/>
            <person name="Pettersson B.M.F."/>
            <person name="Ramesh M."/>
            <person name="Das S."/>
            <person name="Dasgupta S."/>
            <person name="Kirsebom L.A."/>
        </authorList>
    </citation>
    <scope>NUCLEOTIDE SEQUENCE</scope>
    <source>
        <strain evidence="3">DSM 44242</strain>
    </source>
</reference>
<feature type="region of interest" description="Disordered" evidence="1">
    <location>
        <begin position="301"/>
        <end position="324"/>
    </location>
</feature>
<accession>A0AAW5SVP1</accession>
<proteinExistence type="predicted"/>
<dbReference type="RefSeq" id="WP_036449971.1">
    <property type="nucleotide sequence ID" value="NZ_JACKVC010000006.1"/>
</dbReference>
<keyword evidence="2" id="KW-0812">Transmembrane</keyword>
<keyword evidence="2" id="KW-1133">Transmembrane helix</keyword>
<feature type="compositionally biased region" description="Low complexity" evidence="1">
    <location>
        <begin position="305"/>
        <end position="323"/>
    </location>
</feature>
<feature type="transmembrane region" description="Helical" evidence="2">
    <location>
        <begin position="361"/>
        <end position="381"/>
    </location>
</feature>
<organism evidence="3 4">
    <name type="scientific">Mycolicibacterium porcinum</name>
    <dbReference type="NCBI Taxonomy" id="39693"/>
    <lineage>
        <taxon>Bacteria</taxon>
        <taxon>Bacillati</taxon>
        <taxon>Actinomycetota</taxon>
        <taxon>Actinomycetes</taxon>
        <taxon>Mycobacteriales</taxon>
        <taxon>Mycobacteriaceae</taxon>
        <taxon>Mycolicibacterium</taxon>
    </lineage>
</organism>
<name>A0AAW5SVP1_9MYCO</name>
<feature type="transmembrane region" description="Helical" evidence="2">
    <location>
        <begin position="334"/>
        <end position="355"/>
    </location>
</feature>
<sequence length="490" mass="52531">MRTRGAKIAEADAVVAAIDPGLNSPGVETRDAVLVAGPWLAGSTSVMAALRERMPHTTFVESTELAAGEAPAAVVFVVSAAAPITESDCALVDLATRHTDLVIGVVSKIDAHRDWRDVRDADAKILGERNARYERMPWVGVAAAPDLGEPQLDELVDLLTGQLADPDVARRNRLRAWETRLEAVIVRYEADGSGADRQARVEVLRARRAEVSRNRRLTRTERSIALRSQLQQARVQLGYFARNRCNSVRTELQEDVAGIGRRRIETFEDYARQRAHEVVAEVDEGVTAHLRGMAAELELTAPESPATAGVPASPAAAPELPSPQLKSRTVENRLMLVLGAGFGLGVAVAVSRVLAGAAPRLAVAGLVVGAVVGLLLAIWVVGTRGLLHDRAVLDRWVGDITTTLRSSVEELVAKRVLAAEAALTTELAAREEAEAAVAAEKTAEMDAELREHAIATARAAAQRDRRIPPLQRALNAVRADLYGNSDATGE</sequence>
<dbReference type="Proteomes" id="UP001141659">
    <property type="component" value="Unassembled WGS sequence"/>
</dbReference>